<dbReference type="GO" id="GO:0005758">
    <property type="term" value="C:mitochondrial intermembrane space"/>
    <property type="evidence" value="ECO:0007669"/>
    <property type="project" value="InterPro"/>
</dbReference>
<protein>
    <recommendedName>
        <fullName evidence="4">CHCH domain-containing protein</fullName>
    </recommendedName>
</protein>
<keyword evidence="3" id="KW-1185">Reference proteome</keyword>
<accession>A0A9P7Z6G7</accession>
<proteinExistence type="predicted"/>
<evidence type="ECO:0008006" key="4">
    <source>
        <dbReference type="Google" id="ProtNLM"/>
    </source>
</evidence>
<dbReference type="OrthoDB" id="5586401at2759"/>
<evidence type="ECO:0000256" key="1">
    <source>
        <dbReference type="SAM" id="MobiDB-lite"/>
    </source>
</evidence>
<dbReference type="AlphaFoldDB" id="A0A9P7Z6G7"/>
<organism evidence="2 3">
    <name type="scientific">Calycina marina</name>
    <dbReference type="NCBI Taxonomy" id="1763456"/>
    <lineage>
        <taxon>Eukaryota</taxon>
        <taxon>Fungi</taxon>
        <taxon>Dikarya</taxon>
        <taxon>Ascomycota</taxon>
        <taxon>Pezizomycotina</taxon>
        <taxon>Leotiomycetes</taxon>
        <taxon>Helotiales</taxon>
        <taxon>Pezizellaceae</taxon>
        <taxon>Calycina</taxon>
    </lineage>
</organism>
<dbReference type="GO" id="GO:0033617">
    <property type="term" value="P:mitochondrial respiratory chain complex IV assembly"/>
    <property type="evidence" value="ECO:0007669"/>
    <property type="project" value="InterPro"/>
</dbReference>
<feature type="region of interest" description="Disordered" evidence="1">
    <location>
        <begin position="1"/>
        <end position="20"/>
    </location>
</feature>
<comment type="caution">
    <text evidence="2">The sequence shown here is derived from an EMBL/GenBank/DDBJ whole genome shotgun (WGS) entry which is preliminary data.</text>
</comment>
<evidence type="ECO:0000313" key="3">
    <source>
        <dbReference type="Proteomes" id="UP000887226"/>
    </source>
</evidence>
<dbReference type="PANTHER" id="PTHR13639:SF2">
    <property type="entry name" value="CYTOCHROME C OXIDASE ASSEMBLY FACTOR 4 HOMOLOG, MITOCHONDRIAL"/>
    <property type="match status" value="1"/>
</dbReference>
<dbReference type="EMBL" id="MU253830">
    <property type="protein sequence ID" value="KAG9245810.1"/>
    <property type="molecule type" value="Genomic_DNA"/>
</dbReference>
<evidence type="ECO:0000313" key="2">
    <source>
        <dbReference type="EMBL" id="KAG9245810.1"/>
    </source>
</evidence>
<sequence>MPDANPNVSHPVEDEPDDWDKRIYSTGCAIENTKLNDCFFEKKDWRLCKKEMEGFKSCWKKQKNDERTDTKDA</sequence>
<name>A0A9P7Z6G7_9HELO</name>
<reference evidence="2" key="1">
    <citation type="journal article" date="2021" name="IMA Fungus">
        <title>Genomic characterization of three marine fungi, including Emericellopsis atlantica sp. nov. with signatures of a generalist lifestyle and marine biomass degradation.</title>
        <authorList>
            <person name="Hagestad O.C."/>
            <person name="Hou L."/>
            <person name="Andersen J.H."/>
            <person name="Hansen E.H."/>
            <person name="Altermark B."/>
            <person name="Li C."/>
            <person name="Kuhnert E."/>
            <person name="Cox R.J."/>
            <person name="Crous P.W."/>
            <person name="Spatafora J.W."/>
            <person name="Lail K."/>
            <person name="Amirebrahimi M."/>
            <person name="Lipzen A."/>
            <person name="Pangilinan J."/>
            <person name="Andreopoulos W."/>
            <person name="Hayes R.D."/>
            <person name="Ng V."/>
            <person name="Grigoriev I.V."/>
            <person name="Jackson S.A."/>
            <person name="Sutton T.D.S."/>
            <person name="Dobson A.D.W."/>
            <person name="Rama T."/>
        </authorList>
    </citation>
    <scope>NUCLEOTIDE SEQUENCE</scope>
    <source>
        <strain evidence="2">TRa3180A</strain>
    </source>
</reference>
<dbReference type="PANTHER" id="PTHR13639">
    <property type="entry name" value="CYTOCHROME C OXIDASE ASSEMBLY FACTOR 4 HOMOLOG, MITOCHONDRIAL"/>
    <property type="match status" value="1"/>
</dbReference>
<gene>
    <name evidence="2" type="ORF">BJ878DRAFT_533667</name>
</gene>
<dbReference type="InterPro" id="IPR039870">
    <property type="entry name" value="Coa4-like"/>
</dbReference>
<dbReference type="Proteomes" id="UP000887226">
    <property type="component" value="Unassembled WGS sequence"/>
</dbReference>
<dbReference type="PROSITE" id="PS51808">
    <property type="entry name" value="CHCH"/>
    <property type="match status" value="1"/>
</dbReference>